<proteinExistence type="predicted"/>
<dbReference type="Proteomes" id="UP001151760">
    <property type="component" value="Unassembled WGS sequence"/>
</dbReference>
<dbReference type="EMBL" id="BQNB010015360">
    <property type="protein sequence ID" value="GJT39114.1"/>
    <property type="molecule type" value="Genomic_DNA"/>
</dbReference>
<keyword evidence="2" id="KW-1185">Reference proteome</keyword>
<comment type="caution">
    <text evidence="1">The sequence shown here is derived from an EMBL/GenBank/DDBJ whole genome shotgun (WGS) entry which is preliminary data.</text>
</comment>
<name>A0ABQ5DQP6_9ASTR</name>
<organism evidence="1 2">
    <name type="scientific">Tanacetum coccineum</name>
    <dbReference type="NCBI Taxonomy" id="301880"/>
    <lineage>
        <taxon>Eukaryota</taxon>
        <taxon>Viridiplantae</taxon>
        <taxon>Streptophyta</taxon>
        <taxon>Embryophyta</taxon>
        <taxon>Tracheophyta</taxon>
        <taxon>Spermatophyta</taxon>
        <taxon>Magnoliopsida</taxon>
        <taxon>eudicotyledons</taxon>
        <taxon>Gunneridae</taxon>
        <taxon>Pentapetalae</taxon>
        <taxon>asterids</taxon>
        <taxon>campanulids</taxon>
        <taxon>Asterales</taxon>
        <taxon>Asteraceae</taxon>
        <taxon>Asteroideae</taxon>
        <taxon>Anthemideae</taxon>
        <taxon>Anthemidinae</taxon>
        <taxon>Tanacetum</taxon>
    </lineage>
</organism>
<gene>
    <name evidence="1" type="ORF">Tco_0938979</name>
</gene>
<evidence type="ECO:0000313" key="2">
    <source>
        <dbReference type="Proteomes" id="UP001151760"/>
    </source>
</evidence>
<reference evidence="1" key="2">
    <citation type="submission" date="2022-01" db="EMBL/GenBank/DDBJ databases">
        <authorList>
            <person name="Yamashiro T."/>
            <person name="Shiraishi A."/>
            <person name="Satake H."/>
            <person name="Nakayama K."/>
        </authorList>
    </citation>
    <scope>NUCLEOTIDE SEQUENCE</scope>
</reference>
<sequence>MKSTSAIRQLAYGSTPDAFDEYLQIDEVASVDNNMANFLASKKDGYGTNNLLEQWNESYVNGDHDFDPYDNDMYKGQDIPDKIQDICDNFDITVRGRKKK</sequence>
<protein>
    <submittedName>
        <fullName evidence="1">Uncharacterized protein</fullName>
    </submittedName>
</protein>
<reference evidence="1" key="1">
    <citation type="journal article" date="2022" name="Int. J. Mol. Sci.">
        <title>Draft Genome of Tanacetum Coccineum: Genomic Comparison of Closely Related Tanacetum-Family Plants.</title>
        <authorList>
            <person name="Yamashiro T."/>
            <person name="Shiraishi A."/>
            <person name="Nakayama K."/>
            <person name="Satake H."/>
        </authorList>
    </citation>
    <scope>NUCLEOTIDE SEQUENCE</scope>
</reference>
<accession>A0ABQ5DQP6</accession>
<evidence type="ECO:0000313" key="1">
    <source>
        <dbReference type="EMBL" id="GJT39114.1"/>
    </source>
</evidence>